<dbReference type="Pfam" id="PF00560">
    <property type="entry name" value="LRR_1"/>
    <property type="match status" value="1"/>
</dbReference>
<keyword evidence="2 4" id="KW-0732">Signal</keyword>
<dbReference type="Proteomes" id="UP001652700">
    <property type="component" value="Unplaced"/>
</dbReference>
<keyword evidence="6" id="KW-1185">Reference proteome</keyword>
<dbReference type="GeneID" id="126880936"/>
<protein>
    <recommendedName>
        <fullName evidence="7">Chaoptin-like</fullName>
    </recommendedName>
</protein>
<dbReference type="PANTHER" id="PTHR24373">
    <property type="entry name" value="SLIT RELATED LEUCINE-RICH REPEAT NEURONAL PROTEIN"/>
    <property type="match status" value="1"/>
</dbReference>
<dbReference type="PANTHER" id="PTHR24373:SF378">
    <property type="entry name" value="FI03225P-RELATED"/>
    <property type="match status" value="1"/>
</dbReference>
<feature type="chain" id="PRO_5046454608" description="Chaoptin-like" evidence="4">
    <location>
        <begin position="25"/>
        <end position="798"/>
    </location>
</feature>
<dbReference type="SMART" id="SM00369">
    <property type="entry name" value="LRR_TYP"/>
    <property type="match status" value="8"/>
</dbReference>
<sequence>MFCLLLLREMIGLLLLVSLPAVFSLCGECNYSSPIFKCQGIGQDDLLMKLFRKKDVMFNLHEIFIEDSDFSSIRPFVDFSYDLSPAEVQIKYLTIQRSKVDAVSSDTFGVFKDLNKLNLRQNDITNLAWLTGLSYTNYFNLDLSYNKISELDFNSLKQMSSIWLNNNEISIVKPASDYISFDFVDLRYNKLVTFSEFEYNINIQYLDLSYNYLQMLSLQNKKKLLKIEGHGNSNISYIGTSYFYSVYNFYSSFIPNNSLDIGNIFKFNCIDTDFLVLDSNKIPNIRSHIFDFSNNNLSNIPQNYFQYVQASILNLSFNNFLVLSNKVFGANSAITTIDLSFSNIKKISNTFFINCCSSSSSYYSVFVNLSGNALEEIDGICTRIPQLKHLDLSSNRITNISQISLLNCTYLSFFNISNNFISHIPPDTFQGQVFIKTIDISENNLLFIYESTFSNLKRVLKNIFLRKNNILTLGSSTFDDFDYLQNIDLSDNKIRKIEQYAFSNLKSIFLIISNSALNTIENNTFTGLSKLKKLHLQGNKLTVVNLTAITNGLPDLLTLSLSSSSIKNVHTSKLGSPNNVKYLDLSKNFIEKLDTQTFRLFQNLVELHLHSNLLSVIEYQTFFCTKNLKTLRLDNNKISTVPIGGFAGLENLRFLNISDNVNLFYYSFELSFQTLKKLEILYIDNTYSRLLLDFKNFTKSFPYVKKIGINDNPFNCENLLNTLEYLNSNGIDYTPYNPKFDRNNFNGVTCILAAEPSKGKPMLGSEKTRANIHRSREVYDGYLLELNRNNFKNNYSIM</sequence>
<reference evidence="5" key="1">
    <citation type="submission" date="2025-05" db="UniProtKB">
        <authorList>
            <consortium name="EnsemblMetazoa"/>
        </authorList>
    </citation>
    <scope>IDENTIFICATION</scope>
</reference>
<dbReference type="InterPro" id="IPR003591">
    <property type="entry name" value="Leu-rich_rpt_typical-subtyp"/>
</dbReference>
<feature type="signal peptide" evidence="4">
    <location>
        <begin position="1"/>
        <end position="24"/>
    </location>
</feature>
<dbReference type="InterPro" id="IPR050328">
    <property type="entry name" value="Dev_Immune_Receptor"/>
</dbReference>
<keyword evidence="1" id="KW-0433">Leucine-rich repeat</keyword>
<evidence type="ECO:0000313" key="6">
    <source>
        <dbReference type="Proteomes" id="UP001652700"/>
    </source>
</evidence>
<dbReference type="InterPro" id="IPR026906">
    <property type="entry name" value="LRR_5"/>
</dbReference>
<dbReference type="RefSeq" id="XP_050500969.1">
    <property type="nucleotide sequence ID" value="XM_050645012.1"/>
</dbReference>
<dbReference type="Pfam" id="PF13855">
    <property type="entry name" value="LRR_8"/>
    <property type="match status" value="1"/>
</dbReference>
<dbReference type="InterPro" id="IPR032675">
    <property type="entry name" value="LRR_dom_sf"/>
</dbReference>
<dbReference type="EnsemblMetazoa" id="XM_050645012.1">
    <property type="protein sequence ID" value="XP_050500969.1"/>
    <property type="gene ID" value="LOC126880936"/>
</dbReference>
<dbReference type="PROSITE" id="PS51450">
    <property type="entry name" value="LRR"/>
    <property type="match status" value="3"/>
</dbReference>
<organism evidence="5 6">
    <name type="scientific">Diabrotica virgifera virgifera</name>
    <name type="common">western corn rootworm</name>
    <dbReference type="NCBI Taxonomy" id="50390"/>
    <lineage>
        <taxon>Eukaryota</taxon>
        <taxon>Metazoa</taxon>
        <taxon>Ecdysozoa</taxon>
        <taxon>Arthropoda</taxon>
        <taxon>Hexapoda</taxon>
        <taxon>Insecta</taxon>
        <taxon>Pterygota</taxon>
        <taxon>Neoptera</taxon>
        <taxon>Endopterygota</taxon>
        <taxon>Coleoptera</taxon>
        <taxon>Polyphaga</taxon>
        <taxon>Cucujiformia</taxon>
        <taxon>Chrysomeloidea</taxon>
        <taxon>Chrysomelidae</taxon>
        <taxon>Galerucinae</taxon>
        <taxon>Diabroticina</taxon>
        <taxon>Diabroticites</taxon>
        <taxon>Diabrotica</taxon>
    </lineage>
</organism>
<proteinExistence type="predicted"/>
<evidence type="ECO:0000313" key="5">
    <source>
        <dbReference type="EnsemblMetazoa" id="XP_050500969.1"/>
    </source>
</evidence>
<dbReference type="InterPro" id="IPR001611">
    <property type="entry name" value="Leu-rich_rpt"/>
</dbReference>
<dbReference type="SUPFAM" id="SSF52058">
    <property type="entry name" value="L domain-like"/>
    <property type="match status" value="3"/>
</dbReference>
<evidence type="ECO:0000256" key="4">
    <source>
        <dbReference type="SAM" id="SignalP"/>
    </source>
</evidence>
<keyword evidence="3" id="KW-0677">Repeat</keyword>
<dbReference type="SMART" id="SM00365">
    <property type="entry name" value="LRR_SD22"/>
    <property type="match status" value="6"/>
</dbReference>
<dbReference type="Gene3D" id="3.80.10.10">
    <property type="entry name" value="Ribonuclease Inhibitor"/>
    <property type="match status" value="4"/>
</dbReference>
<evidence type="ECO:0000256" key="3">
    <source>
        <dbReference type="ARBA" id="ARBA00022737"/>
    </source>
</evidence>
<evidence type="ECO:0000256" key="2">
    <source>
        <dbReference type="ARBA" id="ARBA00022729"/>
    </source>
</evidence>
<accession>A0ABM5JSQ4</accession>
<dbReference type="Pfam" id="PF13306">
    <property type="entry name" value="LRR_5"/>
    <property type="match status" value="1"/>
</dbReference>
<name>A0ABM5JSQ4_DIAVI</name>
<evidence type="ECO:0000256" key="1">
    <source>
        <dbReference type="ARBA" id="ARBA00022614"/>
    </source>
</evidence>
<evidence type="ECO:0008006" key="7">
    <source>
        <dbReference type="Google" id="ProtNLM"/>
    </source>
</evidence>